<feature type="chain" id="PRO_5001643984" description="Peptidase C14 caspase domain-containing protein" evidence="3">
    <location>
        <begin position="19"/>
        <end position="721"/>
    </location>
</feature>
<dbReference type="GO" id="GO:0004197">
    <property type="term" value="F:cysteine-type endopeptidase activity"/>
    <property type="evidence" value="ECO:0007669"/>
    <property type="project" value="InterPro"/>
</dbReference>
<reference evidence="6" key="1">
    <citation type="journal article" date="2014" name="Proc. Natl. Acad. Sci. U.S.A.">
        <title>Extensive sampling of basidiomycete genomes demonstrates inadequacy of the white-rot/brown-rot paradigm for wood decay fungi.</title>
        <authorList>
            <person name="Riley R."/>
            <person name="Salamov A.A."/>
            <person name="Brown D.W."/>
            <person name="Nagy L.G."/>
            <person name="Floudas D."/>
            <person name="Held B.W."/>
            <person name="Levasseur A."/>
            <person name="Lombard V."/>
            <person name="Morin E."/>
            <person name="Otillar R."/>
            <person name="Lindquist E.A."/>
            <person name="Sun H."/>
            <person name="LaButti K.M."/>
            <person name="Schmutz J."/>
            <person name="Jabbour D."/>
            <person name="Luo H."/>
            <person name="Baker S.E."/>
            <person name="Pisabarro A.G."/>
            <person name="Walton J.D."/>
            <person name="Blanchette R.A."/>
            <person name="Henrissat B."/>
            <person name="Martin F."/>
            <person name="Cullen D."/>
            <person name="Hibbett D.S."/>
            <person name="Grigoriev I.V."/>
        </authorList>
    </citation>
    <scope>NUCLEOTIDE SEQUENCE [LARGE SCALE GENOMIC DNA]</scope>
    <source>
        <strain evidence="6">MUCL 33604</strain>
    </source>
</reference>
<dbReference type="Pfam" id="PF00656">
    <property type="entry name" value="Peptidase_C14"/>
    <property type="match status" value="1"/>
</dbReference>
<evidence type="ECO:0000313" key="6">
    <source>
        <dbReference type="Proteomes" id="UP000027265"/>
    </source>
</evidence>
<dbReference type="InterPro" id="IPR050452">
    <property type="entry name" value="Metacaspase"/>
</dbReference>
<dbReference type="InterPro" id="IPR011600">
    <property type="entry name" value="Pept_C14_caspase"/>
</dbReference>
<evidence type="ECO:0000313" key="5">
    <source>
        <dbReference type="EMBL" id="KDQ62182.1"/>
    </source>
</evidence>
<evidence type="ECO:0000256" key="2">
    <source>
        <dbReference type="SAM" id="MobiDB-lite"/>
    </source>
</evidence>
<accession>A0A067QF95</accession>
<comment type="similarity">
    <text evidence="1">Belongs to the peptidase C14B family.</text>
</comment>
<feature type="signal peptide" evidence="3">
    <location>
        <begin position="1"/>
        <end position="18"/>
    </location>
</feature>
<dbReference type="EMBL" id="KL197711">
    <property type="protein sequence ID" value="KDQ62182.1"/>
    <property type="molecule type" value="Genomic_DNA"/>
</dbReference>
<dbReference type="OrthoDB" id="3223806at2759"/>
<gene>
    <name evidence="5" type="ORF">JAAARDRAFT_451220</name>
</gene>
<dbReference type="HOGENOM" id="CLU_011935_1_0_1"/>
<evidence type="ECO:0000256" key="1">
    <source>
        <dbReference type="ARBA" id="ARBA00009005"/>
    </source>
</evidence>
<dbReference type="GO" id="GO:0005737">
    <property type="term" value="C:cytoplasm"/>
    <property type="evidence" value="ECO:0007669"/>
    <property type="project" value="TreeGrafter"/>
</dbReference>
<proteinExistence type="inferred from homology"/>
<dbReference type="GO" id="GO:0006508">
    <property type="term" value="P:proteolysis"/>
    <property type="evidence" value="ECO:0007669"/>
    <property type="project" value="InterPro"/>
</dbReference>
<feature type="region of interest" description="Disordered" evidence="2">
    <location>
        <begin position="88"/>
        <end position="115"/>
    </location>
</feature>
<dbReference type="PANTHER" id="PTHR48104:SF30">
    <property type="entry name" value="METACASPASE-1"/>
    <property type="match status" value="1"/>
</dbReference>
<dbReference type="InParanoid" id="A0A067QF95"/>
<feature type="domain" description="Peptidase C14 caspase" evidence="4">
    <location>
        <begin position="5"/>
        <end position="323"/>
    </location>
</feature>
<protein>
    <recommendedName>
        <fullName evidence="4">Peptidase C14 caspase domain-containing protein</fullName>
    </recommendedName>
</protein>
<organism evidence="5 6">
    <name type="scientific">Jaapia argillacea MUCL 33604</name>
    <dbReference type="NCBI Taxonomy" id="933084"/>
    <lineage>
        <taxon>Eukaryota</taxon>
        <taxon>Fungi</taxon>
        <taxon>Dikarya</taxon>
        <taxon>Basidiomycota</taxon>
        <taxon>Agaricomycotina</taxon>
        <taxon>Agaricomycetes</taxon>
        <taxon>Agaricomycetidae</taxon>
        <taxon>Jaapiales</taxon>
        <taxon>Jaapiaceae</taxon>
        <taxon>Jaapia</taxon>
    </lineage>
</organism>
<evidence type="ECO:0000256" key="3">
    <source>
        <dbReference type="SAM" id="SignalP"/>
    </source>
</evidence>
<dbReference type="PANTHER" id="PTHR48104">
    <property type="entry name" value="METACASPASE-4"/>
    <property type="match status" value="1"/>
</dbReference>
<dbReference type="AlphaFoldDB" id="A0A067QF95"/>
<feature type="compositionally biased region" description="Acidic residues" evidence="2">
    <location>
        <begin position="100"/>
        <end position="115"/>
    </location>
</feature>
<name>A0A067QF95_9AGAM</name>
<dbReference type="Gene3D" id="3.40.50.1460">
    <property type="match status" value="1"/>
</dbReference>
<evidence type="ECO:0000259" key="4">
    <source>
        <dbReference type="Pfam" id="PF00656"/>
    </source>
</evidence>
<dbReference type="Proteomes" id="UP000027265">
    <property type="component" value="Unassembled WGS sequence"/>
</dbReference>
<sequence>MIQLWALIVGVGTYSTHSDCDLVGPTKDVDKVHKYLREKMNVPSSNIRVLKDEQANREEIISSFSSHLISNELIKWGDAILFHFSGHGSRAKAPKNWPVVEEERDADDDGGEDGDSEARRMLEIILPHDEGEQIIGSDRKVCGIPDRTLGVLLNKAARAHGHNITVVLDCCHSGHGTRLPNDDHGLVDGEEYRIRGIDPSKVAPLWEGVDYAILNDNAEEAGDGGSGRIHPSDLPASLRTAFTGSSAKSHILMAACSQKEEALDCRGGGLFTTYWLKALCDPDLHPRSYAEMMKYIKAAFERLAARNPDTKVKDQHPRCEGTSCDRLAFEETAVDKRLFTARVVDNGGLCAIDAGELHGIRSDTVFELFDLKSGSQARRELGSATATEVFPIACIARPLNSLEVSQTHIYALVSRWPYSLRFAVRNTQANSTLAQGLYGSLERRIQMEADGGSYHKERVEDANEADLVLEVGNRGVSLQRRDQYMRGLATRMPLVESKYVDEYFPEILDDFARFNYYLGHHNPVEPFASQVQVELHLLEEDSDCDFFGDSKLVEPMKLGKEIVFQNREATVVHSTSNGYAFVLRMDGAAPAPLYPHLTYFEPGTYQIENWYSPFEVDKPTLHPGTSLQIGGSPESERPFTFTVRECINEDLDTVFIKVWLLSSPTQMDFLDQDPVIGFDEYGRQIERRRGERSASSDEWSPSENRGGWDSITLKITVIGRN</sequence>
<keyword evidence="3" id="KW-0732">Signal</keyword>
<keyword evidence="6" id="KW-1185">Reference proteome</keyword>